<dbReference type="GO" id="GO:0005615">
    <property type="term" value="C:extracellular space"/>
    <property type="evidence" value="ECO:0007669"/>
    <property type="project" value="TreeGrafter"/>
</dbReference>
<dbReference type="InterPro" id="IPR038606">
    <property type="entry name" value="To_sf"/>
</dbReference>
<dbReference type="Gene3D" id="3.15.10.30">
    <property type="entry name" value="Haemolymph juvenile hormone binding protein"/>
    <property type="match status" value="1"/>
</dbReference>
<dbReference type="FunCoup" id="A0A2J7QTF9">
    <property type="interactions" value="19"/>
</dbReference>
<comment type="similarity">
    <text evidence="3">Belongs to the TO family.</text>
</comment>
<gene>
    <name evidence="4" type="ORF">B7P43_G07914</name>
</gene>
<keyword evidence="2" id="KW-0090">Biological rhythms</keyword>
<reference evidence="4 5" key="1">
    <citation type="submission" date="2017-12" db="EMBL/GenBank/DDBJ databases">
        <title>Hemimetabolous genomes reveal molecular basis of termite eusociality.</title>
        <authorList>
            <person name="Harrison M.C."/>
            <person name="Jongepier E."/>
            <person name="Robertson H.M."/>
            <person name="Arning N."/>
            <person name="Bitard-Feildel T."/>
            <person name="Chao H."/>
            <person name="Childers C.P."/>
            <person name="Dinh H."/>
            <person name="Doddapaneni H."/>
            <person name="Dugan S."/>
            <person name="Gowin J."/>
            <person name="Greiner C."/>
            <person name="Han Y."/>
            <person name="Hu H."/>
            <person name="Hughes D.S.T."/>
            <person name="Huylmans A.-K."/>
            <person name="Kemena C."/>
            <person name="Kremer L.P.M."/>
            <person name="Lee S.L."/>
            <person name="Lopez-Ezquerra A."/>
            <person name="Mallet L."/>
            <person name="Monroy-Kuhn J.M."/>
            <person name="Moser A."/>
            <person name="Murali S.C."/>
            <person name="Muzny D.M."/>
            <person name="Otani S."/>
            <person name="Piulachs M.-D."/>
            <person name="Poelchau M."/>
            <person name="Qu J."/>
            <person name="Schaub F."/>
            <person name="Wada-Katsumata A."/>
            <person name="Worley K.C."/>
            <person name="Xie Q."/>
            <person name="Ylla G."/>
            <person name="Poulsen M."/>
            <person name="Gibbs R.A."/>
            <person name="Schal C."/>
            <person name="Richards S."/>
            <person name="Belles X."/>
            <person name="Korb J."/>
            <person name="Bornberg-Bauer E."/>
        </authorList>
    </citation>
    <scope>NUCLEOTIDE SEQUENCE [LARGE SCALE GENOMIC DNA]</scope>
    <source>
        <tissue evidence="4">Whole body</tissue>
    </source>
</reference>
<dbReference type="PANTHER" id="PTHR11008">
    <property type="entry name" value="PROTEIN TAKEOUT-LIKE PROTEIN"/>
    <property type="match status" value="1"/>
</dbReference>
<dbReference type="Proteomes" id="UP000235965">
    <property type="component" value="Unassembled WGS sequence"/>
</dbReference>
<keyword evidence="1" id="KW-0732">Signal</keyword>
<evidence type="ECO:0008006" key="6">
    <source>
        <dbReference type="Google" id="ProtNLM"/>
    </source>
</evidence>
<evidence type="ECO:0000256" key="2">
    <source>
        <dbReference type="ARBA" id="ARBA00023108"/>
    </source>
</evidence>
<dbReference type="AlphaFoldDB" id="A0A2J7QTF9"/>
<evidence type="ECO:0000313" key="5">
    <source>
        <dbReference type="Proteomes" id="UP000235965"/>
    </source>
</evidence>
<name>A0A2J7QTF9_9NEOP</name>
<dbReference type="InterPro" id="IPR010562">
    <property type="entry name" value="Haemolymph_juvenile_hormone-bd"/>
</dbReference>
<proteinExistence type="inferred from homology"/>
<dbReference type="FunFam" id="3.15.10.30:FF:000001">
    <property type="entry name" value="Takeout-like protein 1"/>
    <property type="match status" value="1"/>
</dbReference>
<dbReference type="GO" id="GO:0007623">
    <property type="term" value="P:circadian rhythm"/>
    <property type="evidence" value="ECO:0007669"/>
    <property type="project" value="UniProtKB-ARBA"/>
</dbReference>
<dbReference type="EMBL" id="NEVH01011194">
    <property type="protein sequence ID" value="PNF31866.1"/>
    <property type="molecule type" value="Genomic_DNA"/>
</dbReference>
<keyword evidence="5" id="KW-1185">Reference proteome</keyword>
<sequence length="264" mass="29179">MSIIVQIMNRILGSAKSVKLPIKLFSDSSSETCVMLVAADWLRPCRLGDPELNVCVKDSFQHMFPALAAGIPEINVDRFEPLYLAHLSLSKGHGPVTISGSFSNVLAHGPSNATATSANLDMKNRLFELGVYLPDIRIEAEYNLQGKVLILPLLGNGPAKVHLKNVTTSVSMRFELPRVQGRQVMNVVDMKVDFDIQGMTVQFDNLFNGNKVLGRTMNAFVNKNALEIVRELKEPLGESFSVAFKDIMNNMLSHLPLDIWLLGD</sequence>
<dbReference type="InParanoid" id="A0A2J7QTF9"/>
<protein>
    <recommendedName>
        <fullName evidence="6">Protein takeout</fullName>
    </recommendedName>
</protein>
<organism evidence="4 5">
    <name type="scientific">Cryptotermes secundus</name>
    <dbReference type="NCBI Taxonomy" id="105785"/>
    <lineage>
        <taxon>Eukaryota</taxon>
        <taxon>Metazoa</taxon>
        <taxon>Ecdysozoa</taxon>
        <taxon>Arthropoda</taxon>
        <taxon>Hexapoda</taxon>
        <taxon>Insecta</taxon>
        <taxon>Pterygota</taxon>
        <taxon>Neoptera</taxon>
        <taxon>Polyneoptera</taxon>
        <taxon>Dictyoptera</taxon>
        <taxon>Blattodea</taxon>
        <taxon>Blattoidea</taxon>
        <taxon>Termitoidae</taxon>
        <taxon>Kalotermitidae</taxon>
        <taxon>Cryptotermitinae</taxon>
        <taxon>Cryptotermes</taxon>
    </lineage>
</organism>
<dbReference type="OrthoDB" id="8185598at2759"/>
<evidence type="ECO:0000256" key="3">
    <source>
        <dbReference type="ARBA" id="ARBA00060902"/>
    </source>
</evidence>
<dbReference type="PANTHER" id="PTHR11008:SF33">
    <property type="entry name" value="PROTEIN TAKEOUT"/>
    <property type="match status" value="1"/>
</dbReference>
<accession>A0A2J7QTF9</accession>
<dbReference type="SMART" id="SM00700">
    <property type="entry name" value="JHBP"/>
    <property type="match status" value="1"/>
</dbReference>
<dbReference type="Pfam" id="PF06585">
    <property type="entry name" value="JHBP"/>
    <property type="match status" value="1"/>
</dbReference>
<evidence type="ECO:0000256" key="1">
    <source>
        <dbReference type="ARBA" id="ARBA00022729"/>
    </source>
</evidence>
<evidence type="ECO:0000313" key="4">
    <source>
        <dbReference type="EMBL" id="PNF31866.1"/>
    </source>
</evidence>
<comment type="caution">
    <text evidence="4">The sequence shown here is derived from an EMBL/GenBank/DDBJ whole genome shotgun (WGS) entry which is preliminary data.</text>
</comment>
<dbReference type="STRING" id="105785.A0A2J7QTF9"/>